<reference evidence="1 2" key="1">
    <citation type="journal article" date="2024" name="Nat. Commun.">
        <title>Phylogenomics reveals the evolutionary origins of lichenization in chlorophyte algae.</title>
        <authorList>
            <person name="Puginier C."/>
            <person name="Libourel C."/>
            <person name="Otte J."/>
            <person name="Skaloud P."/>
            <person name="Haon M."/>
            <person name="Grisel S."/>
            <person name="Petersen M."/>
            <person name="Berrin J.G."/>
            <person name="Delaux P.M."/>
            <person name="Dal Grande F."/>
            <person name="Keller J."/>
        </authorList>
    </citation>
    <scope>NUCLEOTIDE SEQUENCE [LARGE SCALE GENOMIC DNA]</scope>
    <source>
        <strain evidence="1 2">SAG 2145</strain>
    </source>
</reference>
<sequence>MAPAASHNINFRNWNCSFSPGWMQWLRRLSSDARLKSRPGFMPCSSSRVGNSPQSLPDFCSSHDSRQLANLEALTTGFWMRSEVLRLPMPALHADGGDSVAELDRRLAIFNTDPAHRARDRQEPFHMVMRAVGRQDVNGYPPAVVTTDA</sequence>
<comment type="caution">
    <text evidence="1">The sequence shown here is derived from an EMBL/GenBank/DDBJ whole genome shotgun (WGS) entry which is preliminary data.</text>
</comment>
<evidence type="ECO:0000313" key="2">
    <source>
        <dbReference type="Proteomes" id="UP001438707"/>
    </source>
</evidence>
<accession>A0AAW1RYE6</accession>
<protein>
    <submittedName>
        <fullName evidence="1">Uncharacterized protein</fullName>
    </submittedName>
</protein>
<keyword evidence="2" id="KW-1185">Reference proteome</keyword>
<evidence type="ECO:0000313" key="1">
    <source>
        <dbReference type="EMBL" id="KAK9839130.1"/>
    </source>
</evidence>
<dbReference type="EMBL" id="JALJOS010000005">
    <property type="protein sequence ID" value="KAK9839130.1"/>
    <property type="molecule type" value="Genomic_DNA"/>
</dbReference>
<dbReference type="AlphaFoldDB" id="A0AAW1RYE6"/>
<name>A0AAW1RYE6_9CHLO</name>
<gene>
    <name evidence="1" type="ORF">WJX74_010224</name>
</gene>
<proteinExistence type="predicted"/>
<dbReference type="Proteomes" id="UP001438707">
    <property type="component" value="Unassembled WGS sequence"/>
</dbReference>
<organism evidence="1 2">
    <name type="scientific">Apatococcus lobatus</name>
    <dbReference type="NCBI Taxonomy" id="904363"/>
    <lineage>
        <taxon>Eukaryota</taxon>
        <taxon>Viridiplantae</taxon>
        <taxon>Chlorophyta</taxon>
        <taxon>core chlorophytes</taxon>
        <taxon>Trebouxiophyceae</taxon>
        <taxon>Chlorellales</taxon>
        <taxon>Chlorellaceae</taxon>
        <taxon>Apatococcus</taxon>
    </lineage>
</organism>